<keyword evidence="3" id="KW-0813">Transport</keyword>
<evidence type="ECO:0000256" key="8">
    <source>
        <dbReference type="ARBA" id="ARBA00023136"/>
    </source>
</evidence>
<keyword evidence="12" id="KW-1185">Reference proteome</keyword>
<evidence type="ECO:0000256" key="1">
    <source>
        <dbReference type="ARBA" id="ARBA00004651"/>
    </source>
</evidence>
<dbReference type="GO" id="GO:0015920">
    <property type="term" value="P:lipopolysaccharide transport"/>
    <property type="evidence" value="ECO:0007669"/>
    <property type="project" value="TreeGrafter"/>
</dbReference>
<dbReference type="GO" id="GO:0005886">
    <property type="term" value="C:plasma membrane"/>
    <property type="evidence" value="ECO:0007669"/>
    <property type="project" value="UniProtKB-SubCell"/>
</dbReference>
<keyword evidence="7" id="KW-0762">Sugar transport</keyword>
<dbReference type="RefSeq" id="WP_189493197.1">
    <property type="nucleotide sequence ID" value="NZ_BMZG01000006.1"/>
</dbReference>
<feature type="transmembrane region" description="Helical" evidence="9">
    <location>
        <begin position="31"/>
        <end position="51"/>
    </location>
</feature>
<reference evidence="11" key="2">
    <citation type="submission" date="2020-09" db="EMBL/GenBank/DDBJ databases">
        <authorList>
            <person name="Sun Q."/>
            <person name="Kim S."/>
        </authorList>
    </citation>
    <scope>NUCLEOTIDE SEQUENCE</scope>
    <source>
        <strain evidence="11">KCTC 32501</strain>
    </source>
</reference>
<dbReference type="GO" id="GO:0015774">
    <property type="term" value="P:polysaccharide transport"/>
    <property type="evidence" value="ECO:0007669"/>
    <property type="project" value="UniProtKB-KW"/>
</dbReference>
<name>A0A8J3FZG0_9BURK</name>
<comment type="caution">
    <text evidence="11">The sequence shown here is derived from an EMBL/GenBank/DDBJ whole genome shotgun (WGS) entry which is preliminary data.</text>
</comment>
<evidence type="ECO:0000256" key="2">
    <source>
        <dbReference type="ARBA" id="ARBA00007783"/>
    </source>
</evidence>
<accession>A0A8J3FZG0</accession>
<comment type="similarity">
    <text evidence="2">Belongs to the ABC-2 integral membrane protein family.</text>
</comment>
<dbReference type="EMBL" id="BMZG01000006">
    <property type="protein sequence ID" value="GHA73805.1"/>
    <property type="molecule type" value="Genomic_DNA"/>
</dbReference>
<evidence type="ECO:0000256" key="5">
    <source>
        <dbReference type="ARBA" id="ARBA00022692"/>
    </source>
</evidence>
<feature type="transmembrane region" description="Helical" evidence="9">
    <location>
        <begin position="141"/>
        <end position="162"/>
    </location>
</feature>
<evidence type="ECO:0000313" key="12">
    <source>
        <dbReference type="Proteomes" id="UP000614287"/>
    </source>
</evidence>
<feature type="transmembrane region" description="Helical" evidence="9">
    <location>
        <begin position="57"/>
        <end position="75"/>
    </location>
</feature>
<gene>
    <name evidence="11" type="primary">rfbD</name>
    <name evidence="11" type="ORF">GCM10009007_13670</name>
</gene>
<dbReference type="PANTHER" id="PTHR30413:SF10">
    <property type="entry name" value="CAPSULE POLYSACCHARIDE EXPORT INNER-MEMBRANE PROTEIN CTRC"/>
    <property type="match status" value="1"/>
</dbReference>
<dbReference type="Pfam" id="PF01061">
    <property type="entry name" value="ABC2_membrane"/>
    <property type="match status" value="1"/>
</dbReference>
<protein>
    <submittedName>
        <fullName evidence="11">Sugar ABC transporter permease</fullName>
    </submittedName>
</protein>
<evidence type="ECO:0000256" key="7">
    <source>
        <dbReference type="ARBA" id="ARBA00023047"/>
    </source>
</evidence>
<comment type="subcellular location">
    <subcellularLocation>
        <location evidence="1">Cell membrane</location>
        <topology evidence="1">Multi-pass membrane protein</topology>
    </subcellularLocation>
</comment>
<organism evidence="11 12">
    <name type="scientific">Formosimonas limnophila</name>
    <dbReference type="NCBI Taxonomy" id="1384487"/>
    <lineage>
        <taxon>Bacteria</taxon>
        <taxon>Pseudomonadati</taxon>
        <taxon>Pseudomonadota</taxon>
        <taxon>Betaproteobacteria</taxon>
        <taxon>Burkholderiales</taxon>
        <taxon>Burkholderiaceae</taxon>
        <taxon>Formosimonas</taxon>
    </lineage>
</organism>
<feature type="transmembrane region" description="Helical" evidence="9">
    <location>
        <begin position="113"/>
        <end position="135"/>
    </location>
</feature>
<keyword evidence="7" id="KW-0625">Polysaccharide transport</keyword>
<keyword evidence="8 9" id="KW-0472">Membrane</keyword>
<feature type="domain" description="ABC-2 type transporter transmembrane" evidence="10">
    <location>
        <begin position="12"/>
        <end position="217"/>
    </location>
</feature>
<dbReference type="PANTHER" id="PTHR30413">
    <property type="entry name" value="INNER MEMBRANE TRANSPORT PERMEASE"/>
    <property type="match status" value="1"/>
</dbReference>
<evidence type="ECO:0000313" key="11">
    <source>
        <dbReference type="EMBL" id="GHA73805.1"/>
    </source>
</evidence>
<keyword evidence="6 9" id="KW-1133">Transmembrane helix</keyword>
<evidence type="ECO:0000256" key="6">
    <source>
        <dbReference type="ARBA" id="ARBA00022989"/>
    </source>
</evidence>
<evidence type="ECO:0000259" key="10">
    <source>
        <dbReference type="Pfam" id="PF01061"/>
    </source>
</evidence>
<keyword evidence="5 9" id="KW-0812">Transmembrane</keyword>
<feature type="transmembrane region" description="Helical" evidence="9">
    <location>
        <begin position="226"/>
        <end position="244"/>
    </location>
</feature>
<dbReference type="Proteomes" id="UP000614287">
    <property type="component" value="Unassembled WGS sequence"/>
</dbReference>
<dbReference type="InterPro" id="IPR013525">
    <property type="entry name" value="ABC2_TM"/>
</dbReference>
<proteinExistence type="inferred from homology"/>
<keyword evidence="4" id="KW-1003">Cell membrane</keyword>
<sequence>MSEIIQSFRATQQWWTLAVFDIRQRYRRSTLGPLWITLSTGIMVAALGFLWSSLFKMPIAEFMPYFASGLILWTFMSSQINEACTAYTQYEGYIKQINLPLPLYVLRVCSRNIILLAHNIIVFVVVWAVFGFSWLPNLPMVVLGFMVMALTLFFFSIPIAVLCTRFRDISPIVQSITQILYFFTPVMWQAKILPAHYQWVVDYNPLHHLFEIVRAPMLGQLAAVESWVWSFVLLIVFAALASFMHTRYRKRVAYWL</sequence>
<reference evidence="11" key="1">
    <citation type="journal article" date="2014" name="Int. J. Syst. Evol. Microbiol.">
        <title>Complete genome sequence of Corynebacterium casei LMG S-19264T (=DSM 44701T), isolated from a smear-ripened cheese.</title>
        <authorList>
            <consortium name="US DOE Joint Genome Institute (JGI-PGF)"/>
            <person name="Walter F."/>
            <person name="Albersmeier A."/>
            <person name="Kalinowski J."/>
            <person name="Ruckert C."/>
        </authorList>
    </citation>
    <scope>NUCLEOTIDE SEQUENCE</scope>
    <source>
        <strain evidence="11">KCTC 32501</strain>
    </source>
</reference>
<dbReference type="GO" id="GO:0140359">
    <property type="term" value="F:ABC-type transporter activity"/>
    <property type="evidence" value="ECO:0007669"/>
    <property type="project" value="InterPro"/>
</dbReference>
<evidence type="ECO:0000256" key="3">
    <source>
        <dbReference type="ARBA" id="ARBA00022448"/>
    </source>
</evidence>
<evidence type="ECO:0000256" key="4">
    <source>
        <dbReference type="ARBA" id="ARBA00022475"/>
    </source>
</evidence>
<evidence type="ECO:0000256" key="9">
    <source>
        <dbReference type="SAM" id="Phobius"/>
    </source>
</evidence>
<dbReference type="AlphaFoldDB" id="A0A8J3FZG0"/>